<feature type="transmembrane region" description="Helical" evidence="1">
    <location>
        <begin position="12"/>
        <end position="30"/>
    </location>
</feature>
<feature type="transmembrane region" description="Helical" evidence="1">
    <location>
        <begin position="42"/>
        <end position="65"/>
    </location>
</feature>
<dbReference type="Proteomes" id="UP000184476">
    <property type="component" value="Unassembled WGS sequence"/>
</dbReference>
<keyword evidence="1" id="KW-0472">Membrane</keyword>
<keyword evidence="1" id="KW-1133">Transmembrane helix</keyword>
<reference evidence="2 3" key="1">
    <citation type="submission" date="2016-11" db="EMBL/GenBank/DDBJ databases">
        <authorList>
            <person name="Jaros S."/>
            <person name="Januszkiewicz K."/>
            <person name="Wedrychowicz H."/>
        </authorList>
    </citation>
    <scope>NUCLEOTIDE SEQUENCE [LARGE SCALE GENOMIC DNA]</scope>
    <source>
        <strain evidence="2 3">DSM 44666</strain>
    </source>
</reference>
<gene>
    <name evidence="2" type="ORF">SAMN05444392_103133</name>
</gene>
<organism evidence="2 3">
    <name type="scientific">Seinonella peptonophila</name>
    <dbReference type="NCBI Taxonomy" id="112248"/>
    <lineage>
        <taxon>Bacteria</taxon>
        <taxon>Bacillati</taxon>
        <taxon>Bacillota</taxon>
        <taxon>Bacilli</taxon>
        <taxon>Bacillales</taxon>
        <taxon>Thermoactinomycetaceae</taxon>
        <taxon>Seinonella</taxon>
    </lineage>
</organism>
<evidence type="ECO:0000313" key="2">
    <source>
        <dbReference type="EMBL" id="SHE78430.1"/>
    </source>
</evidence>
<protein>
    <submittedName>
        <fullName evidence="2">DNA helicase HerA, contains HAS-barrel and ATPase domains</fullName>
    </submittedName>
</protein>
<feature type="transmembrane region" description="Helical" evidence="1">
    <location>
        <begin position="96"/>
        <end position="117"/>
    </location>
</feature>
<keyword evidence="1" id="KW-0812">Transmembrane</keyword>
<keyword evidence="2" id="KW-0547">Nucleotide-binding</keyword>
<accession>A0A1M4WB94</accession>
<keyword evidence="2" id="KW-0378">Hydrolase</keyword>
<dbReference type="RefSeq" id="WP_073154228.1">
    <property type="nucleotide sequence ID" value="NZ_FQVL01000003.1"/>
</dbReference>
<name>A0A1M4WB94_9BACL</name>
<keyword evidence="2" id="KW-0347">Helicase</keyword>
<dbReference type="GO" id="GO:0004386">
    <property type="term" value="F:helicase activity"/>
    <property type="evidence" value="ECO:0007669"/>
    <property type="project" value="UniProtKB-KW"/>
</dbReference>
<sequence>MANGGKNAGNLRTLFILLILVGLASLWFYHKELFILVSSLSIASIIATLLFVVLPIAILLSLPWISRIYQYFQRSKQLETVRLVISKVDEQNRIDMINFFDFLNGVLLPAFSVQYYYQGSNYFSWEIKSMQGQKEIYISATGDLLSTILRNLQSIYPHVRFEKVEQAKEPVPKEFMQLQLERKWFKSLETVELDSDFGAIKYDKSLTDSLLAAMDEVDGNAGVQFVVAPYSLNKQKRNRLKYRLAKVGGALFECEVRVYADNNQILKGLIGTIGEVNTNNSIVPESIMRYELRKYFQQYWWNFLVSNKMPSLFFGPKMTFASYHLATLMQLPSPRLRVGGMKRFTNRRLPVPAGIPVNDGAEFPLLETEDGVKVTLTEEMFGRHLLVLGGGASGKTMTLTSHMISYISNRDQPSIIISSNPNEAKDFLSLVPSDRKVYIIDMDTPGEWGVNFMSNDETPADIMAENLVGIFQAVFGSKIKNMDFIGQAYLALRAARELSPAWKEAVPAIDLRHIKEVLANEKYRLRLIQALPPDSTLRRYWIERTQLIRNPRYFVTYIAPILTVFGRILSTERLTKTLCHPNTIDLKRILYEEKAVVLMHGGKWDFGFDMNAFSSSMFLAHVYHTLLEQFYIPLPKERLMTNLFLDDFAGFTGRMMMMLCTRGRRIGVRIAASSNTIEDINGSVQNFLDSIIGNKIIFRSYTPDDAKRWSGLMDRLEYDDFMHLTPYHAAVWFMINNERQEPFIAKPILYDHEMKYRDMHPWPEENRNLKLHDIVMPQVGKGEQAI</sequence>
<proteinExistence type="predicted"/>
<keyword evidence="3" id="KW-1185">Reference proteome</keyword>
<dbReference type="EMBL" id="FQVL01000003">
    <property type="protein sequence ID" value="SHE78430.1"/>
    <property type="molecule type" value="Genomic_DNA"/>
</dbReference>
<keyword evidence="2" id="KW-0067">ATP-binding</keyword>
<dbReference type="STRING" id="112248.SAMN05444392_103133"/>
<dbReference type="OrthoDB" id="9806951at2"/>
<evidence type="ECO:0000313" key="3">
    <source>
        <dbReference type="Proteomes" id="UP000184476"/>
    </source>
</evidence>
<dbReference type="InterPro" id="IPR027417">
    <property type="entry name" value="P-loop_NTPase"/>
</dbReference>
<evidence type="ECO:0000256" key="1">
    <source>
        <dbReference type="SAM" id="Phobius"/>
    </source>
</evidence>
<dbReference type="AlphaFoldDB" id="A0A1M4WB94"/>
<dbReference type="SUPFAM" id="SSF52540">
    <property type="entry name" value="P-loop containing nucleoside triphosphate hydrolases"/>
    <property type="match status" value="1"/>
</dbReference>